<dbReference type="FunFam" id="6.10.250.3250:FF:000001">
    <property type="entry name" value="60S ribosomal protein L13a"/>
    <property type="match status" value="1"/>
</dbReference>
<dbReference type="HAMAP" id="MF_01366">
    <property type="entry name" value="Ribosomal_uL13"/>
    <property type="match status" value="1"/>
</dbReference>
<protein>
    <recommendedName>
        <fullName evidence="4">Large ribosomal subunit protein uL13</fullName>
    </recommendedName>
    <alternativeName>
        <fullName evidence="5">60S ribosomal protein L13a</fullName>
    </alternativeName>
</protein>
<comment type="caution">
    <text evidence="7">The sequence shown here is derived from an EMBL/GenBank/DDBJ whole genome shotgun (WGS) entry which is preliminary data.</text>
</comment>
<comment type="similarity">
    <text evidence="1 6">Belongs to the universal ribosomal protein uL13 family.</text>
</comment>
<proteinExistence type="inferred from homology"/>
<dbReference type="GO" id="GO:0003729">
    <property type="term" value="F:mRNA binding"/>
    <property type="evidence" value="ECO:0007669"/>
    <property type="project" value="TreeGrafter"/>
</dbReference>
<evidence type="ECO:0000256" key="1">
    <source>
        <dbReference type="ARBA" id="ARBA00006227"/>
    </source>
</evidence>
<evidence type="ECO:0000256" key="3">
    <source>
        <dbReference type="ARBA" id="ARBA00023274"/>
    </source>
</evidence>
<dbReference type="GO" id="GO:0022625">
    <property type="term" value="C:cytosolic large ribosomal subunit"/>
    <property type="evidence" value="ECO:0007669"/>
    <property type="project" value="TreeGrafter"/>
</dbReference>
<dbReference type="GO" id="GO:0003735">
    <property type="term" value="F:structural constituent of ribosome"/>
    <property type="evidence" value="ECO:0007669"/>
    <property type="project" value="InterPro"/>
</dbReference>
<evidence type="ECO:0000313" key="8">
    <source>
        <dbReference type="Proteomes" id="UP000827092"/>
    </source>
</evidence>
<keyword evidence="2 6" id="KW-0689">Ribosomal protein</keyword>
<accession>A0AAV6U7T4</accession>
<dbReference type="EMBL" id="JAFNEN010000586">
    <property type="protein sequence ID" value="KAG8180092.1"/>
    <property type="molecule type" value="Genomic_DNA"/>
</dbReference>
<evidence type="ECO:0000256" key="2">
    <source>
        <dbReference type="ARBA" id="ARBA00022980"/>
    </source>
</evidence>
<evidence type="ECO:0000256" key="4">
    <source>
        <dbReference type="ARBA" id="ARBA00035201"/>
    </source>
</evidence>
<evidence type="ECO:0000256" key="5">
    <source>
        <dbReference type="ARBA" id="ARBA00035367"/>
    </source>
</evidence>
<dbReference type="Pfam" id="PF00572">
    <property type="entry name" value="Ribosomal_L13"/>
    <property type="match status" value="1"/>
</dbReference>
<dbReference type="InterPro" id="IPR036899">
    <property type="entry name" value="Ribosomal_uL13_sf"/>
</dbReference>
<organism evidence="7 8">
    <name type="scientific">Oedothorax gibbosus</name>
    <dbReference type="NCBI Taxonomy" id="931172"/>
    <lineage>
        <taxon>Eukaryota</taxon>
        <taxon>Metazoa</taxon>
        <taxon>Ecdysozoa</taxon>
        <taxon>Arthropoda</taxon>
        <taxon>Chelicerata</taxon>
        <taxon>Arachnida</taxon>
        <taxon>Araneae</taxon>
        <taxon>Araneomorphae</taxon>
        <taxon>Entelegynae</taxon>
        <taxon>Araneoidea</taxon>
        <taxon>Linyphiidae</taxon>
        <taxon>Erigoninae</taxon>
        <taxon>Oedothorax</taxon>
    </lineage>
</organism>
<dbReference type="Gene3D" id="3.90.1180.10">
    <property type="entry name" value="Ribosomal protein L13"/>
    <property type="match status" value="1"/>
</dbReference>
<evidence type="ECO:0000256" key="6">
    <source>
        <dbReference type="RuleBase" id="RU003877"/>
    </source>
</evidence>
<dbReference type="Proteomes" id="UP000827092">
    <property type="component" value="Unassembled WGS sequence"/>
</dbReference>
<name>A0AAV6U7T4_9ARAC</name>
<keyword evidence="3 6" id="KW-0687">Ribonucleoprotein</keyword>
<dbReference type="GO" id="GO:0006412">
    <property type="term" value="P:translation"/>
    <property type="evidence" value="ECO:0007669"/>
    <property type="project" value="InterPro"/>
</dbReference>
<dbReference type="CDD" id="cd00392">
    <property type="entry name" value="Ribosomal_L13"/>
    <property type="match status" value="1"/>
</dbReference>
<dbReference type="AlphaFoldDB" id="A0AAV6U7T4"/>
<sequence length="205" mass="23436">MTGFSDKAIIIDGRGHLLGRLAALVAKTCLNGQKVVVVRCEGINISGSFFRSKLKYLSFLRKRCNVNPKRGPFHHRAPSAIFQRTVRGMLPHKIERGNAALKRLLAYEGIPPPFDKKKRMVVPSALRVLKLHPRRKYCTVGRLSHEVGWKYQNVISTLEMKRKAKAAAYYGKKRRDDKLRQLAIKKVEKAIEPQRKILQSYGYNV</sequence>
<reference evidence="7 8" key="1">
    <citation type="journal article" date="2022" name="Nat. Ecol. Evol.">
        <title>A masculinizing supergene underlies an exaggerated male reproductive morph in a spider.</title>
        <authorList>
            <person name="Hendrickx F."/>
            <person name="De Corte Z."/>
            <person name="Sonet G."/>
            <person name="Van Belleghem S.M."/>
            <person name="Kostlbacher S."/>
            <person name="Vangestel C."/>
        </authorList>
    </citation>
    <scope>NUCLEOTIDE SEQUENCE [LARGE SCALE GENOMIC DNA]</scope>
    <source>
        <strain evidence="7">W744_W776</strain>
    </source>
</reference>
<gene>
    <name evidence="7" type="ORF">JTE90_027872</name>
</gene>
<dbReference type="SUPFAM" id="SSF52161">
    <property type="entry name" value="Ribosomal protein L13"/>
    <property type="match status" value="1"/>
</dbReference>
<dbReference type="PROSITE" id="PS00783">
    <property type="entry name" value="RIBOSOMAL_L13"/>
    <property type="match status" value="1"/>
</dbReference>
<dbReference type="GO" id="GO:0017148">
    <property type="term" value="P:negative regulation of translation"/>
    <property type="evidence" value="ECO:0007669"/>
    <property type="project" value="TreeGrafter"/>
</dbReference>
<keyword evidence="8" id="KW-1185">Reference proteome</keyword>
<dbReference type="PANTHER" id="PTHR11545">
    <property type="entry name" value="RIBOSOMAL PROTEIN L13"/>
    <property type="match status" value="1"/>
</dbReference>
<dbReference type="PANTHER" id="PTHR11545:SF3">
    <property type="entry name" value="LARGE RIBOSOMAL SUBUNIT PROTEIN UL13"/>
    <property type="match status" value="1"/>
</dbReference>
<dbReference type="Gene3D" id="6.10.250.3250">
    <property type="match status" value="1"/>
</dbReference>
<dbReference type="InterPro" id="IPR005822">
    <property type="entry name" value="Ribosomal_uL13"/>
</dbReference>
<dbReference type="FunFam" id="3.90.1180.10:FF:000002">
    <property type="entry name" value="60S ribosomal protein L16"/>
    <property type="match status" value="1"/>
</dbReference>
<dbReference type="InterPro" id="IPR023563">
    <property type="entry name" value="Ribosomal_uL13_CS"/>
</dbReference>
<dbReference type="InterPro" id="IPR005755">
    <property type="entry name" value="Ribosomal_uL13_euk/arc"/>
</dbReference>
<evidence type="ECO:0000313" key="7">
    <source>
        <dbReference type="EMBL" id="KAG8180092.1"/>
    </source>
</evidence>
<dbReference type="NCBIfam" id="TIGR01077">
    <property type="entry name" value="L13_A_E"/>
    <property type="match status" value="1"/>
</dbReference>